<evidence type="ECO:0000259" key="11">
    <source>
        <dbReference type="PROSITE" id="PS50868"/>
    </source>
</evidence>
<reference evidence="13 14" key="1">
    <citation type="journal article" date="2024" name="Nat. Commun.">
        <title>Phylogenomics reveals the evolutionary origins of lichenization in chlorophyte algae.</title>
        <authorList>
            <person name="Puginier C."/>
            <person name="Libourel C."/>
            <person name="Otte J."/>
            <person name="Skaloud P."/>
            <person name="Haon M."/>
            <person name="Grisel S."/>
            <person name="Petersen M."/>
            <person name="Berrin J.G."/>
            <person name="Delaux P.M."/>
            <person name="Dal Grande F."/>
            <person name="Keller J."/>
        </authorList>
    </citation>
    <scope>NUCLEOTIDE SEQUENCE [LARGE SCALE GENOMIC DNA]</scope>
    <source>
        <strain evidence="13 14">SAG 216-7</strain>
    </source>
</reference>
<evidence type="ECO:0000256" key="1">
    <source>
        <dbReference type="ARBA" id="ARBA00004123"/>
    </source>
</evidence>
<evidence type="ECO:0008006" key="15">
    <source>
        <dbReference type="Google" id="ProtNLM"/>
    </source>
</evidence>
<evidence type="ECO:0000313" key="13">
    <source>
        <dbReference type="EMBL" id="KAK9907625.1"/>
    </source>
</evidence>
<dbReference type="CDD" id="cd20404">
    <property type="entry name" value="Tudor_Agenet_AtEML-like"/>
    <property type="match status" value="1"/>
</dbReference>
<dbReference type="CDD" id="cd05162">
    <property type="entry name" value="PWWP"/>
    <property type="match status" value="1"/>
</dbReference>
<dbReference type="SUPFAM" id="SSF63748">
    <property type="entry name" value="Tudor/PWWP/MBT"/>
    <property type="match status" value="2"/>
</dbReference>
<feature type="compositionally biased region" description="Low complexity" evidence="8">
    <location>
        <begin position="1021"/>
        <end position="1033"/>
    </location>
</feature>
<dbReference type="PROSITE" id="PS50280">
    <property type="entry name" value="SET"/>
    <property type="match status" value="1"/>
</dbReference>
<dbReference type="EMBL" id="JALJOT010000009">
    <property type="protein sequence ID" value="KAK9907625.1"/>
    <property type="molecule type" value="Genomic_DNA"/>
</dbReference>
<keyword evidence="6" id="KW-0949">S-adenosyl-L-methionine</keyword>
<dbReference type="PROSITE" id="PS50868">
    <property type="entry name" value="POST_SET"/>
    <property type="match status" value="1"/>
</dbReference>
<protein>
    <recommendedName>
        <fullName evidence="15">SET domain-containing protein</fullName>
    </recommendedName>
</protein>
<dbReference type="InterPro" id="IPR003616">
    <property type="entry name" value="Post-SET_dom"/>
</dbReference>
<sequence length="1284" mass="135655">MGADEGNPTSTGPEAADVPRPVRDMDAADVAAPAEPNDEQMPASDQQKADQIDEEGAKEDAAQHAGADSIDQPLEAATGAVEFAKAADSQRVVWARVKGFPHWPAQVLTEKEAAVRMEHVFRPSPLSVPVMFFGTLEIAWIAPVEVVSWADGVKAKYLKKNKTRRKFLKSVEEVHEFLAPGPKRRKAPEGWWKKAINPPKPKPKETVLEIGELGSSTQAAKPGASKGAKGGSKVANGLGVHTNSKVAKRVQRPTKRIDGADEDELKALLGDEAEADATAVPKRRGSAGRRPDHPAPKPPHYEALRRNLWTSRPRPKRLPKDDIPPQPAGPEDADAPMTARAPQSLGNDVAAPGRAENTLAAEAHAPIAVPGPSAVLVPPAAVANAAKAAMPERIGCGENCLNRLSYIHCDPKQCPCGEHCSNRPFHLLPVPKTELFLTDNRGWGVKAAEQIPRGTFIVEYAGEVIEDHECRRRMAQAKENGQQHFYMMELAPGLIIDARNKGNMARFINSSCSPNCESQKWHDAATGEIRIGIFAADDIEPGTELAYDYQFQHAGLAQDAGAYRCMCGAPNCRGTMDTQPERFKDFGKRVEVFWDGDSVYYRGTVTAYSTTSGKHTILYDDNDIERVDLKMVRHRWLDESAPMKLSPLHAALVAQSGILGPEPLDLNDGPDMPLPQAALPKEAQLEITRPVRKSRGIKRKQADEADDEELAQLDRMEEEGPAAQDARVPKQKMLMKRCQRESQEQGALRPGPSGLQAQQAPLATSWATPDPAGAAQLTANFGAPLVPPQLQLPAPFNAPPFAMPPHTLPQMPAGLPGQNSLQVAMYQMLLMTNPQLMQAHKAVGGTMPQPQMPMASLQQMFATFANAAAATSAPAHLAPWPPGGGAASQMLPPMAPLQLGPLTPAGAASGPGQPPSLPMTPNFWDKEGPLDSSEPPASQAVETAADTAPSPLQGTAPKEKLPKQTEPEEDASADSHAVPMAVNNCAAAPLEADNGSALPSAEPDTDQTAIATSEAPAVEETAGASAATPTAAADLPQDSLPVAHADERVQPGPDNQSQLAADAGAALIGSVREEATGTPGKGASEQSKEQSQLATDAGAALLGDVQHATAVSDEPPRMPTQDADTPSPPSELQNTVPAQQSAGEQQPSTAAPEAEQSGEQPVFQPATGVTPAPWRAKSQQRLFDPTAALTNGYVSPASGAAKLSLQGLIDPMVTSAAVGPGAAAVGPAVPPAEDVDAEVDEAELWGSLLVDSPSPCKAPKPAWAQDPSLWRANGPGPAPPPLGQ</sequence>
<dbReference type="Gene3D" id="2.170.270.10">
    <property type="entry name" value="SET domain"/>
    <property type="match status" value="1"/>
</dbReference>
<feature type="region of interest" description="Disordered" evidence="8">
    <location>
        <begin position="1"/>
        <end position="67"/>
    </location>
</feature>
<dbReference type="PANTHER" id="PTHR22884">
    <property type="entry name" value="SET DOMAIN PROTEINS"/>
    <property type="match status" value="1"/>
</dbReference>
<dbReference type="Pfam" id="PF17907">
    <property type="entry name" value="AWS"/>
    <property type="match status" value="1"/>
</dbReference>
<feature type="domain" description="SET" evidence="9">
    <location>
        <begin position="431"/>
        <end position="550"/>
    </location>
</feature>
<evidence type="ECO:0000256" key="4">
    <source>
        <dbReference type="ARBA" id="ARBA00022603"/>
    </source>
</evidence>
<dbReference type="SUPFAM" id="SSF82199">
    <property type="entry name" value="SET domain"/>
    <property type="match status" value="1"/>
</dbReference>
<evidence type="ECO:0000259" key="10">
    <source>
        <dbReference type="PROSITE" id="PS50812"/>
    </source>
</evidence>
<dbReference type="InterPro" id="IPR001214">
    <property type="entry name" value="SET_dom"/>
</dbReference>
<proteinExistence type="predicted"/>
<dbReference type="InterPro" id="IPR006560">
    <property type="entry name" value="AWS_dom"/>
</dbReference>
<feature type="region of interest" description="Disordered" evidence="8">
    <location>
        <begin position="991"/>
        <end position="1183"/>
    </location>
</feature>
<dbReference type="SMART" id="SM00570">
    <property type="entry name" value="AWS"/>
    <property type="match status" value="1"/>
</dbReference>
<dbReference type="InterPro" id="IPR050777">
    <property type="entry name" value="SET2_Histone-Lys_MeTrsfase"/>
</dbReference>
<dbReference type="SMART" id="SM00293">
    <property type="entry name" value="PWWP"/>
    <property type="match status" value="1"/>
</dbReference>
<keyword evidence="14" id="KW-1185">Reference proteome</keyword>
<dbReference type="InterPro" id="IPR002999">
    <property type="entry name" value="Tudor"/>
</dbReference>
<comment type="caution">
    <text evidence="13">The sequence shown here is derived from an EMBL/GenBank/DDBJ whole genome shotgun (WGS) entry which is preliminary data.</text>
</comment>
<keyword evidence="5" id="KW-0808">Transferase</keyword>
<dbReference type="InterPro" id="IPR046341">
    <property type="entry name" value="SET_dom_sf"/>
</dbReference>
<dbReference type="Pfam" id="PF00856">
    <property type="entry name" value="SET"/>
    <property type="match status" value="1"/>
</dbReference>
<dbReference type="PROSITE" id="PS51215">
    <property type="entry name" value="AWS"/>
    <property type="match status" value="1"/>
</dbReference>
<evidence type="ECO:0000256" key="5">
    <source>
        <dbReference type="ARBA" id="ARBA00022679"/>
    </source>
</evidence>
<accession>A0ABR2YL66</accession>
<dbReference type="PROSITE" id="PS50812">
    <property type="entry name" value="PWWP"/>
    <property type="match status" value="1"/>
</dbReference>
<dbReference type="Gene3D" id="2.30.30.140">
    <property type="match status" value="2"/>
</dbReference>
<feature type="region of interest" description="Disordered" evidence="8">
    <location>
        <begin position="662"/>
        <end position="760"/>
    </location>
</feature>
<keyword evidence="4" id="KW-0489">Methyltransferase</keyword>
<evidence type="ECO:0000256" key="7">
    <source>
        <dbReference type="ARBA" id="ARBA00023242"/>
    </source>
</evidence>
<dbReference type="SMART" id="SM00317">
    <property type="entry name" value="SET"/>
    <property type="match status" value="1"/>
</dbReference>
<dbReference type="InterPro" id="IPR000313">
    <property type="entry name" value="PWWP_dom"/>
</dbReference>
<feature type="region of interest" description="Disordered" evidence="8">
    <location>
        <begin position="887"/>
        <end position="974"/>
    </location>
</feature>
<evidence type="ECO:0000313" key="14">
    <source>
        <dbReference type="Proteomes" id="UP001491310"/>
    </source>
</evidence>
<feature type="compositionally biased region" description="Basic residues" evidence="8">
    <location>
        <begin position="690"/>
        <end position="699"/>
    </location>
</feature>
<evidence type="ECO:0000256" key="6">
    <source>
        <dbReference type="ARBA" id="ARBA00022691"/>
    </source>
</evidence>
<feature type="compositionally biased region" description="Low complexity" evidence="8">
    <location>
        <begin position="219"/>
        <end position="233"/>
    </location>
</feature>
<name>A0ABR2YL66_9CHLO</name>
<evidence type="ECO:0000256" key="3">
    <source>
        <dbReference type="ARBA" id="ARBA00022454"/>
    </source>
</evidence>
<feature type="domain" description="AWS" evidence="12">
    <location>
        <begin position="378"/>
        <end position="429"/>
    </location>
</feature>
<evidence type="ECO:0000256" key="8">
    <source>
        <dbReference type="SAM" id="MobiDB-lite"/>
    </source>
</evidence>
<dbReference type="SMART" id="SM00333">
    <property type="entry name" value="TUDOR"/>
    <property type="match status" value="1"/>
</dbReference>
<feature type="domain" description="Post-SET" evidence="11">
    <location>
        <begin position="561"/>
        <end position="577"/>
    </location>
</feature>
<evidence type="ECO:0000256" key="2">
    <source>
        <dbReference type="ARBA" id="ARBA00004286"/>
    </source>
</evidence>
<keyword evidence="3" id="KW-0158">Chromosome</keyword>
<feature type="compositionally biased region" description="Acidic residues" evidence="8">
    <location>
        <begin position="704"/>
        <end position="720"/>
    </location>
</feature>
<evidence type="ECO:0000259" key="12">
    <source>
        <dbReference type="PROSITE" id="PS51215"/>
    </source>
</evidence>
<feature type="region of interest" description="Disordered" evidence="8">
    <location>
        <begin position="182"/>
        <end position="350"/>
    </location>
</feature>
<feature type="compositionally biased region" description="Polar residues" evidence="8">
    <location>
        <begin position="1130"/>
        <end position="1149"/>
    </location>
</feature>
<evidence type="ECO:0000259" key="9">
    <source>
        <dbReference type="PROSITE" id="PS50280"/>
    </source>
</evidence>
<keyword evidence="7" id="KW-0539">Nucleus</keyword>
<comment type="subcellular location">
    <subcellularLocation>
        <location evidence="2">Chromosome</location>
    </subcellularLocation>
    <subcellularLocation>
        <location evidence="1">Nucleus</location>
    </subcellularLocation>
</comment>
<gene>
    <name evidence="13" type="ORF">WJX75_007200</name>
</gene>
<feature type="domain" description="PWWP" evidence="10">
    <location>
        <begin position="89"/>
        <end position="152"/>
    </location>
</feature>
<feature type="compositionally biased region" description="Basic and acidic residues" evidence="8">
    <location>
        <begin position="289"/>
        <end position="305"/>
    </location>
</feature>
<feature type="compositionally biased region" description="Low complexity" evidence="8">
    <location>
        <begin position="1093"/>
        <end position="1104"/>
    </location>
</feature>
<organism evidence="13 14">
    <name type="scientific">Coccomyxa subellipsoidea</name>
    <dbReference type="NCBI Taxonomy" id="248742"/>
    <lineage>
        <taxon>Eukaryota</taxon>
        <taxon>Viridiplantae</taxon>
        <taxon>Chlorophyta</taxon>
        <taxon>core chlorophytes</taxon>
        <taxon>Trebouxiophyceae</taxon>
        <taxon>Trebouxiophyceae incertae sedis</taxon>
        <taxon>Coccomyxaceae</taxon>
        <taxon>Coccomyxa</taxon>
    </lineage>
</organism>
<dbReference type="Pfam" id="PF00855">
    <property type="entry name" value="PWWP"/>
    <property type="match status" value="1"/>
</dbReference>
<feature type="region of interest" description="Disordered" evidence="8">
    <location>
        <begin position="1251"/>
        <end position="1284"/>
    </location>
</feature>
<dbReference type="Proteomes" id="UP001491310">
    <property type="component" value="Unassembled WGS sequence"/>
</dbReference>
<feature type="compositionally biased region" description="Basic and acidic residues" evidence="8">
    <location>
        <begin position="957"/>
        <end position="966"/>
    </location>
</feature>